<organism evidence="3 4">
    <name type="scientific">Polyplax serrata</name>
    <name type="common">Common mouse louse</name>
    <dbReference type="NCBI Taxonomy" id="468196"/>
    <lineage>
        <taxon>Eukaryota</taxon>
        <taxon>Metazoa</taxon>
        <taxon>Ecdysozoa</taxon>
        <taxon>Arthropoda</taxon>
        <taxon>Hexapoda</taxon>
        <taxon>Insecta</taxon>
        <taxon>Pterygota</taxon>
        <taxon>Neoptera</taxon>
        <taxon>Paraneoptera</taxon>
        <taxon>Psocodea</taxon>
        <taxon>Troctomorpha</taxon>
        <taxon>Phthiraptera</taxon>
        <taxon>Anoplura</taxon>
        <taxon>Polyplacidae</taxon>
        <taxon>Polyplax</taxon>
    </lineage>
</organism>
<feature type="region of interest" description="Disordered" evidence="1">
    <location>
        <begin position="136"/>
        <end position="168"/>
    </location>
</feature>
<evidence type="ECO:0000256" key="2">
    <source>
        <dbReference type="SAM" id="SignalP"/>
    </source>
</evidence>
<comment type="caution">
    <text evidence="3">The sequence shown here is derived from an EMBL/GenBank/DDBJ whole genome shotgun (WGS) entry which is preliminary data.</text>
</comment>
<protein>
    <recommendedName>
        <fullName evidence="5">Secreted protein</fullName>
    </recommendedName>
</protein>
<evidence type="ECO:0000313" key="3">
    <source>
        <dbReference type="EMBL" id="KAK6622220.1"/>
    </source>
</evidence>
<keyword evidence="4" id="KW-1185">Reference proteome</keyword>
<evidence type="ECO:0000256" key="1">
    <source>
        <dbReference type="SAM" id="MobiDB-lite"/>
    </source>
</evidence>
<reference evidence="3 4" key="1">
    <citation type="submission" date="2023-09" db="EMBL/GenBank/DDBJ databases">
        <title>Genomes of two closely related lineages of the louse Polyplax serrata with different host specificities.</title>
        <authorList>
            <person name="Martinu J."/>
            <person name="Tarabai H."/>
            <person name="Stefka J."/>
            <person name="Hypsa V."/>
        </authorList>
    </citation>
    <scope>NUCLEOTIDE SEQUENCE [LARGE SCALE GENOMIC DNA]</scope>
    <source>
        <strain evidence="3">98ZLc_SE</strain>
    </source>
</reference>
<evidence type="ECO:0008006" key="5">
    <source>
        <dbReference type="Google" id="ProtNLM"/>
    </source>
</evidence>
<feature type="compositionally biased region" description="Basic and acidic residues" evidence="1">
    <location>
        <begin position="154"/>
        <end position="168"/>
    </location>
</feature>
<feature type="compositionally biased region" description="Basic and acidic residues" evidence="1">
    <location>
        <begin position="137"/>
        <end position="146"/>
    </location>
</feature>
<dbReference type="Proteomes" id="UP001359485">
    <property type="component" value="Unassembled WGS sequence"/>
</dbReference>
<name>A0ABR1ALQ9_POLSC</name>
<evidence type="ECO:0000313" key="4">
    <source>
        <dbReference type="Proteomes" id="UP001359485"/>
    </source>
</evidence>
<sequence>MQDGRPTRRHFVTYRCFLWLILSSLTRARHVTPEKPNHAARLVRGGSNLLGNAGVKDEWPFISFRLVVVHCGNHVTWELTESCLRLCIYLARRKPDFLTTFLVFQRRTVVTLDNAIVVPIFLVKWTRQKNGLWVTPRRPERGEQKKHCWGSAHKRTETNKRDPPKKEE</sequence>
<accession>A0ABR1ALQ9</accession>
<gene>
    <name evidence="3" type="ORF">RUM44_002027</name>
</gene>
<feature type="chain" id="PRO_5047089030" description="Secreted protein" evidence="2">
    <location>
        <begin position="29"/>
        <end position="168"/>
    </location>
</feature>
<dbReference type="EMBL" id="JAWJWF010000047">
    <property type="protein sequence ID" value="KAK6622220.1"/>
    <property type="molecule type" value="Genomic_DNA"/>
</dbReference>
<keyword evidence="2" id="KW-0732">Signal</keyword>
<feature type="signal peptide" evidence="2">
    <location>
        <begin position="1"/>
        <end position="28"/>
    </location>
</feature>
<proteinExistence type="predicted"/>